<dbReference type="Proteomes" id="UP000265520">
    <property type="component" value="Unassembled WGS sequence"/>
</dbReference>
<reference evidence="2 3" key="1">
    <citation type="journal article" date="2018" name="Front. Plant Sci.">
        <title>Red Clover (Trifolium pratense) and Zigzag Clover (T. medium) - A Picture of Genomic Similarities and Differences.</title>
        <authorList>
            <person name="Dluhosova J."/>
            <person name="Istvanek J."/>
            <person name="Nedelnik J."/>
            <person name="Repkova J."/>
        </authorList>
    </citation>
    <scope>NUCLEOTIDE SEQUENCE [LARGE SCALE GENOMIC DNA]</scope>
    <source>
        <strain evidence="3">cv. 10/8</strain>
        <tissue evidence="2">Leaf</tissue>
    </source>
</reference>
<sequence length="32" mass="3508">MKLSTLLLNRRSNNIKESSPFESASDVTGKSP</sequence>
<feature type="region of interest" description="Disordered" evidence="1">
    <location>
        <begin position="1"/>
        <end position="32"/>
    </location>
</feature>
<accession>A0A392WF42</accession>
<feature type="compositionally biased region" description="Low complexity" evidence="1">
    <location>
        <begin position="1"/>
        <end position="12"/>
    </location>
</feature>
<evidence type="ECO:0000313" key="2">
    <source>
        <dbReference type="EMBL" id="MCI97110.1"/>
    </source>
</evidence>
<name>A0A392WF42_9FABA</name>
<protein>
    <submittedName>
        <fullName evidence="2">Uncharacterized protein</fullName>
    </submittedName>
</protein>
<evidence type="ECO:0000313" key="3">
    <source>
        <dbReference type="Proteomes" id="UP000265520"/>
    </source>
</evidence>
<comment type="caution">
    <text evidence="2">The sequence shown here is derived from an EMBL/GenBank/DDBJ whole genome shotgun (WGS) entry which is preliminary data.</text>
</comment>
<dbReference type="EMBL" id="LXQA011433077">
    <property type="protein sequence ID" value="MCI97110.1"/>
    <property type="molecule type" value="Genomic_DNA"/>
</dbReference>
<feature type="compositionally biased region" description="Polar residues" evidence="1">
    <location>
        <begin position="15"/>
        <end position="32"/>
    </location>
</feature>
<dbReference type="AlphaFoldDB" id="A0A392WF42"/>
<organism evidence="2 3">
    <name type="scientific">Trifolium medium</name>
    <dbReference type="NCBI Taxonomy" id="97028"/>
    <lineage>
        <taxon>Eukaryota</taxon>
        <taxon>Viridiplantae</taxon>
        <taxon>Streptophyta</taxon>
        <taxon>Embryophyta</taxon>
        <taxon>Tracheophyta</taxon>
        <taxon>Spermatophyta</taxon>
        <taxon>Magnoliopsida</taxon>
        <taxon>eudicotyledons</taxon>
        <taxon>Gunneridae</taxon>
        <taxon>Pentapetalae</taxon>
        <taxon>rosids</taxon>
        <taxon>fabids</taxon>
        <taxon>Fabales</taxon>
        <taxon>Fabaceae</taxon>
        <taxon>Papilionoideae</taxon>
        <taxon>50 kb inversion clade</taxon>
        <taxon>NPAAA clade</taxon>
        <taxon>Hologalegina</taxon>
        <taxon>IRL clade</taxon>
        <taxon>Trifolieae</taxon>
        <taxon>Trifolium</taxon>
    </lineage>
</organism>
<proteinExistence type="predicted"/>
<feature type="non-terminal residue" evidence="2">
    <location>
        <position position="32"/>
    </location>
</feature>
<keyword evidence="3" id="KW-1185">Reference proteome</keyword>
<evidence type="ECO:0000256" key="1">
    <source>
        <dbReference type="SAM" id="MobiDB-lite"/>
    </source>
</evidence>